<comment type="caution">
    <text evidence="3">The sequence shown here is derived from an EMBL/GenBank/DDBJ whole genome shotgun (WGS) entry which is preliminary data.</text>
</comment>
<dbReference type="Pfam" id="PF03807">
    <property type="entry name" value="F420_oxidored"/>
    <property type="match status" value="1"/>
</dbReference>
<protein>
    <submittedName>
        <fullName evidence="4">Dinucleotide-binding enzyme</fullName>
    </submittedName>
    <submittedName>
        <fullName evidence="3">NAD(P)-binding domain-containing protein</fullName>
    </submittedName>
</protein>
<dbReference type="EMBL" id="JAPZVQ010000020">
    <property type="protein sequence ID" value="MDA1387879.1"/>
    <property type="molecule type" value="Genomic_DNA"/>
</dbReference>
<evidence type="ECO:0000259" key="2">
    <source>
        <dbReference type="Pfam" id="PF03807"/>
    </source>
</evidence>
<dbReference type="InterPro" id="IPR028939">
    <property type="entry name" value="P5C_Rdtase_cat_N"/>
</dbReference>
<dbReference type="Gene3D" id="3.40.50.720">
    <property type="entry name" value="NAD(P)-binding Rossmann-like Domain"/>
    <property type="match status" value="1"/>
</dbReference>
<gene>
    <name evidence="4" type="ORF">J2S69_000266</name>
    <name evidence="3" type="ORF">O2L01_22995</name>
</gene>
<organism evidence="3 5">
    <name type="scientific">Glycomyces lechevalierae</name>
    <dbReference type="NCBI Taxonomy" id="256034"/>
    <lineage>
        <taxon>Bacteria</taxon>
        <taxon>Bacillati</taxon>
        <taxon>Actinomycetota</taxon>
        <taxon>Actinomycetes</taxon>
        <taxon>Glycomycetales</taxon>
        <taxon>Glycomycetaceae</taxon>
        <taxon>Glycomyces</taxon>
    </lineage>
</organism>
<dbReference type="SUPFAM" id="SSF51735">
    <property type="entry name" value="NAD(P)-binding Rossmann-fold domains"/>
    <property type="match status" value="1"/>
</dbReference>
<dbReference type="Proteomes" id="UP001145799">
    <property type="component" value="Unassembled WGS sequence"/>
</dbReference>
<dbReference type="RefSeq" id="WP_270124375.1">
    <property type="nucleotide sequence ID" value="NZ_BAAAOM010000002.1"/>
</dbReference>
<feature type="domain" description="Pyrroline-5-carboxylate reductase catalytic N-terminal" evidence="2">
    <location>
        <begin position="2"/>
        <end position="105"/>
    </location>
</feature>
<evidence type="ECO:0000256" key="1">
    <source>
        <dbReference type="ARBA" id="ARBA00023002"/>
    </source>
</evidence>
<dbReference type="EMBL" id="JAVDYD010000001">
    <property type="protein sequence ID" value="MDR7336547.1"/>
    <property type="molecule type" value="Genomic_DNA"/>
</dbReference>
<evidence type="ECO:0000313" key="4">
    <source>
        <dbReference type="EMBL" id="MDR7336547.1"/>
    </source>
</evidence>
<dbReference type="InterPro" id="IPR051267">
    <property type="entry name" value="STEAP_metalloreductase"/>
</dbReference>
<evidence type="ECO:0000313" key="3">
    <source>
        <dbReference type="EMBL" id="MDA1387879.1"/>
    </source>
</evidence>
<proteinExistence type="predicted"/>
<dbReference type="AlphaFoldDB" id="A0A9X3PLY6"/>
<dbReference type="PANTHER" id="PTHR14239">
    <property type="entry name" value="DUDULIN-RELATED"/>
    <property type="match status" value="1"/>
</dbReference>
<dbReference type="Proteomes" id="UP001183604">
    <property type="component" value="Unassembled WGS sequence"/>
</dbReference>
<reference evidence="3" key="1">
    <citation type="submission" date="2022-12" db="EMBL/GenBank/DDBJ databases">
        <title>Gycomyces niveus sp.nov., a novel actinomycete isolated from soil in Shouguang.</title>
        <authorList>
            <person name="Yang X."/>
        </authorList>
    </citation>
    <scope>NUCLEOTIDE SEQUENCE</scope>
    <source>
        <strain evidence="3">DSM 44724</strain>
    </source>
</reference>
<keyword evidence="6" id="KW-1185">Reference proteome</keyword>
<dbReference type="GO" id="GO:0016491">
    <property type="term" value="F:oxidoreductase activity"/>
    <property type="evidence" value="ECO:0007669"/>
    <property type="project" value="UniProtKB-KW"/>
</dbReference>
<sequence length="229" mass="24297">MKIAVLGTGMVGRGLAARLAGLGHDVVVGTRDPAQTLARTESDALGNPPYAVWQESHQEIRLLAFPEAGEHAEVVLNATRGALALEALDAVGAGNLAGKVLADLAIPLDLSSGMPPKVLVAADDSLGERIQRAFPDARVVKTLNTMFFHVMIHPTRVPGDHVVFVAGEDDDAKATVGELLHQFGWPAESVIDLGGIRGARGTEGYMQLYFALQRALGTFDFNIDVVRAK</sequence>
<dbReference type="InterPro" id="IPR036291">
    <property type="entry name" value="NAD(P)-bd_dom_sf"/>
</dbReference>
<evidence type="ECO:0000313" key="6">
    <source>
        <dbReference type="Proteomes" id="UP001183604"/>
    </source>
</evidence>
<keyword evidence="1" id="KW-0560">Oxidoreductase</keyword>
<reference evidence="4 6" key="2">
    <citation type="submission" date="2023-07" db="EMBL/GenBank/DDBJ databases">
        <title>Sequencing the genomes of 1000 actinobacteria strains.</title>
        <authorList>
            <person name="Klenk H.-P."/>
        </authorList>
    </citation>
    <scope>NUCLEOTIDE SEQUENCE [LARGE SCALE GENOMIC DNA]</scope>
    <source>
        <strain evidence="4 6">DSM 44724</strain>
    </source>
</reference>
<name>A0A9X3PLY6_9ACTN</name>
<evidence type="ECO:0000313" key="5">
    <source>
        <dbReference type="Proteomes" id="UP001145799"/>
    </source>
</evidence>
<accession>A0A9X3PLY6</accession>